<dbReference type="SMART" id="SM00262">
    <property type="entry name" value="GEL"/>
    <property type="match status" value="4"/>
</dbReference>
<evidence type="ECO:0000313" key="6">
    <source>
        <dbReference type="Proteomes" id="UP001165289"/>
    </source>
</evidence>
<dbReference type="SUPFAM" id="SSF55753">
    <property type="entry name" value="Actin depolymerizing proteins"/>
    <property type="match status" value="6"/>
</dbReference>
<keyword evidence="1" id="KW-0433">Leucine-rich repeat</keyword>
<dbReference type="PANTHER" id="PTHR11977:SF51">
    <property type="entry name" value="PROTEIN FLIGHTLESS-1 HOMOLOG"/>
    <property type="match status" value="1"/>
</dbReference>
<gene>
    <name evidence="5" type="ORF">LOD99_14393</name>
</gene>
<dbReference type="Gene3D" id="3.80.10.10">
    <property type="entry name" value="Ribonuclease Inhibitor"/>
    <property type="match status" value="4"/>
</dbReference>
<accession>A0AAV7KFF7</accession>
<dbReference type="PRINTS" id="PR00597">
    <property type="entry name" value="GELSOLIN"/>
</dbReference>
<dbReference type="GO" id="GO:0005546">
    <property type="term" value="F:phosphatidylinositol-4,5-bisphosphate binding"/>
    <property type="evidence" value="ECO:0007669"/>
    <property type="project" value="TreeGrafter"/>
</dbReference>
<dbReference type="EMBL" id="JAKMXF010000044">
    <property type="protein sequence ID" value="KAI6660052.1"/>
    <property type="molecule type" value="Genomic_DNA"/>
</dbReference>
<protein>
    <recommendedName>
        <fullName evidence="4">Gelsolin-like domain-containing protein</fullName>
    </recommendedName>
</protein>
<dbReference type="PROSITE" id="PS51450">
    <property type="entry name" value="LRR"/>
    <property type="match status" value="6"/>
</dbReference>
<evidence type="ECO:0000256" key="2">
    <source>
        <dbReference type="ARBA" id="ARBA00022737"/>
    </source>
</evidence>
<keyword evidence="2" id="KW-0677">Repeat</keyword>
<dbReference type="GO" id="GO:0005737">
    <property type="term" value="C:cytoplasm"/>
    <property type="evidence" value="ECO:0007669"/>
    <property type="project" value="TreeGrafter"/>
</dbReference>
<dbReference type="Pfam" id="PF00626">
    <property type="entry name" value="Gelsolin"/>
    <property type="match status" value="3"/>
</dbReference>
<organism evidence="5 6">
    <name type="scientific">Oopsacas minuta</name>
    <dbReference type="NCBI Taxonomy" id="111878"/>
    <lineage>
        <taxon>Eukaryota</taxon>
        <taxon>Metazoa</taxon>
        <taxon>Porifera</taxon>
        <taxon>Hexactinellida</taxon>
        <taxon>Hexasterophora</taxon>
        <taxon>Lyssacinosida</taxon>
        <taxon>Leucopsacidae</taxon>
        <taxon>Oopsacas</taxon>
    </lineage>
</organism>
<dbReference type="Pfam" id="PF13855">
    <property type="entry name" value="LRR_8"/>
    <property type="match status" value="1"/>
</dbReference>
<dbReference type="InterPro" id="IPR025875">
    <property type="entry name" value="Leu-rich_rpt_4"/>
</dbReference>
<dbReference type="GO" id="GO:0008154">
    <property type="term" value="P:actin polymerization or depolymerization"/>
    <property type="evidence" value="ECO:0007669"/>
    <property type="project" value="TreeGrafter"/>
</dbReference>
<dbReference type="PRINTS" id="PR00019">
    <property type="entry name" value="LEURICHRPT"/>
</dbReference>
<dbReference type="Proteomes" id="UP001165289">
    <property type="component" value="Unassembled WGS sequence"/>
</dbReference>
<dbReference type="Gene3D" id="3.40.20.10">
    <property type="entry name" value="Severin"/>
    <property type="match status" value="6"/>
</dbReference>
<comment type="caution">
    <text evidence="5">The sequence shown here is derived from an EMBL/GenBank/DDBJ whole genome shotgun (WGS) entry which is preliminary data.</text>
</comment>
<feature type="domain" description="Gelsolin-like" evidence="4">
    <location>
        <begin position="576"/>
        <end position="653"/>
    </location>
</feature>
<dbReference type="GO" id="GO:0051015">
    <property type="term" value="F:actin filament binding"/>
    <property type="evidence" value="ECO:0007669"/>
    <property type="project" value="InterPro"/>
</dbReference>
<feature type="domain" description="Gelsolin-like" evidence="4">
    <location>
        <begin position="1241"/>
        <end position="1285"/>
    </location>
</feature>
<dbReference type="InterPro" id="IPR007122">
    <property type="entry name" value="Villin/Gelsolin"/>
</dbReference>
<dbReference type="SMART" id="SM00364">
    <property type="entry name" value="LRR_BAC"/>
    <property type="match status" value="6"/>
</dbReference>
<dbReference type="SMART" id="SM00369">
    <property type="entry name" value="LRR_TYP"/>
    <property type="match status" value="10"/>
</dbReference>
<dbReference type="InterPro" id="IPR001611">
    <property type="entry name" value="Leu-rich_rpt"/>
</dbReference>
<dbReference type="InterPro" id="IPR003591">
    <property type="entry name" value="Leu-rich_rpt_typical-subtyp"/>
</dbReference>
<evidence type="ECO:0000256" key="3">
    <source>
        <dbReference type="SAM" id="MobiDB-lite"/>
    </source>
</evidence>
<dbReference type="GO" id="GO:0051016">
    <property type="term" value="P:barbed-end actin filament capping"/>
    <property type="evidence" value="ECO:0007669"/>
    <property type="project" value="TreeGrafter"/>
</dbReference>
<dbReference type="CDD" id="cd11288">
    <property type="entry name" value="gelsolin_S5_like"/>
    <property type="match status" value="1"/>
</dbReference>
<dbReference type="Pfam" id="PF12799">
    <property type="entry name" value="LRR_4"/>
    <property type="match status" value="1"/>
</dbReference>
<dbReference type="GO" id="GO:0005634">
    <property type="term" value="C:nucleus"/>
    <property type="evidence" value="ECO:0007669"/>
    <property type="project" value="TreeGrafter"/>
</dbReference>
<evidence type="ECO:0000259" key="4">
    <source>
        <dbReference type="Pfam" id="PF00626"/>
    </source>
</evidence>
<keyword evidence="6" id="KW-1185">Reference proteome</keyword>
<dbReference type="SUPFAM" id="SSF52058">
    <property type="entry name" value="L domain-like"/>
    <property type="match status" value="2"/>
</dbReference>
<dbReference type="InterPro" id="IPR007123">
    <property type="entry name" value="Gelsolin-like_dom"/>
</dbReference>
<dbReference type="InterPro" id="IPR029006">
    <property type="entry name" value="ADF-H/Gelsolin-like_dom_sf"/>
</dbReference>
<dbReference type="CDD" id="cd11291">
    <property type="entry name" value="gelsolin_S6_like"/>
    <property type="match status" value="1"/>
</dbReference>
<proteinExistence type="predicted"/>
<feature type="domain" description="Gelsolin-like" evidence="4">
    <location>
        <begin position="826"/>
        <end position="870"/>
    </location>
</feature>
<dbReference type="CDD" id="cd11290">
    <property type="entry name" value="gelsolin_S1_like"/>
    <property type="match status" value="1"/>
</dbReference>
<evidence type="ECO:0000313" key="5">
    <source>
        <dbReference type="EMBL" id="KAI6660052.1"/>
    </source>
</evidence>
<name>A0AAV7KFF7_9METZ</name>
<evidence type="ECO:0000256" key="1">
    <source>
        <dbReference type="ARBA" id="ARBA00022614"/>
    </source>
</evidence>
<dbReference type="GO" id="GO:0015629">
    <property type="term" value="C:actin cytoskeleton"/>
    <property type="evidence" value="ECO:0007669"/>
    <property type="project" value="TreeGrafter"/>
</dbReference>
<dbReference type="InterPro" id="IPR032675">
    <property type="entry name" value="LRR_dom_sf"/>
</dbReference>
<dbReference type="PANTHER" id="PTHR11977">
    <property type="entry name" value="VILLIN"/>
    <property type="match status" value="1"/>
</dbReference>
<feature type="compositionally biased region" description="Polar residues" evidence="3">
    <location>
        <begin position="464"/>
        <end position="478"/>
    </location>
</feature>
<reference evidence="5 6" key="1">
    <citation type="journal article" date="2023" name="BMC Biol.">
        <title>The compact genome of the sponge Oopsacas minuta (Hexactinellida) is lacking key metazoan core genes.</title>
        <authorList>
            <person name="Santini S."/>
            <person name="Schenkelaars Q."/>
            <person name="Jourda C."/>
            <person name="Duchesne M."/>
            <person name="Belahbib H."/>
            <person name="Rocher C."/>
            <person name="Selva M."/>
            <person name="Riesgo A."/>
            <person name="Vervoort M."/>
            <person name="Leys S.P."/>
            <person name="Kodjabachian L."/>
            <person name="Le Bivic A."/>
            <person name="Borchiellini C."/>
            <person name="Claverie J.M."/>
            <person name="Renard E."/>
        </authorList>
    </citation>
    <scope>NUCLEOTIDE SEQUENCE [LARGE SCALE GENOMIC DNA]</scope>
    <source>
        <strain evidence="5">SPO-2</strain>
    </source>
</reference>
<dbReference type="Pfam" id="PF00560">
    <property type="entry name" value="LRR_1"/>
    <property type="match status" value="2"/>
</dbReference>
<sequence length="1323" mass="151810">MSESEEYDDFDTREEANTLQEKKRKNILNFVKGIDLSSYPFQSQDFPDILQDMRGLRWLSLSSTCLEAMPPELGAITTLERISLDRNNLRSLLDQDILAKENLPHLSQINARHNKLEDKGLTDKFFHSISPELKNLDLSHNNLSTIPKQVRLLQNLIILNLSHNEIQVLPTELFTACTGLQHLDLSNNQLQTLPIQFIRLSRLQHLDLSNNPLQHYAFRKAFERLTKLQFLNLSDTGRCYLDSQDQISGQQTNINNLQKLVCLRDLDLSHNQLTRIPTELFKLTNLRRLNLSYCELKDIPSSIETWIQLQTLDLSGNSICFLPHNLCELTQLKRIFLSDNRLQMDGIPKNIGNMINLESFIAARNQLVSVPASMCTCLQLKKLVLTSNRLITLPEGFRSMTQLVKLELDDNPQLIVPPKQKEEVVDHFKQAINQEFKKGVVTIDPKTNKLRGAARHRRRKLLQLQGTLSQDQDTSPLGNKSALLKQPSLTPHDAAEAEKVLRGLADVADKQNRSYQDESEFSSDVSSLFGEKLSWEDKLLKRPDLDYSLIFDSSQEIGTSSGITIWTIDQLAPCQVPSSCHGTFSSGDCYIVLYTFEEENLRTNWDIYFWIGSESSLDKRALAAIHAVHLRNFLGAKCRTKRVEMGDESSEFLNIFPDGIRYSEGRQASVLRPVQIVVPETRLYRILTPAVNIPPIMEPLPLSYLSLDLSVPHLFEAPEFNVIFIWACSRLGRGTISKARLVAEDMKWIEYRGKVQVITIYAGNEPKKFWDALGGYPPSDYEIPNNTILNEVKPPKPKLFSVCLEKDSLELPQLRFPEYRPDRKILDCGHVFILDSHSQVFVWQGRKASGILRNAGLFLAEEIMEMFPRPDHVSARLISQGLEPIAFRSQFSKWDSQAKNPTYQLTDEANLNLSGLSLNSIASNTPNFSSRNPPAPTQTLKLDISVLFQQRNMTMDRERYHLLKDSSRNLIRIECFILRGDLCEPLPQEAKGHFYSQESYAFVADYFEELPEGSKEDPEEYRVVYFWQGKDAKESIWVKFQFNDFFVEVDEKGKRQRLSWEDFIGPDFELVRYKQQGEEFKFLAHFGQKIIVHKGAYNTSLEPSGPCLYQIRAKYSKICRRIVQVNPVSPTMLNSEFCCILRIPFPGTSGSGITYVWLGSKASQEEELHAEQMGRVMSPPSYALQVIREGNEPDNFFWAAMGGRPAPDFELEHVADYLRHARLFKCTNERGFFRVSELLLDFHQGDLNNDDVMILDTGKEVFIWFGNAASDVEKKLAARSCELYLKHLEQSTTEPKRKLKVTKPGREPWVFRRCFHGWDPWKE</sequence>
<dbReference type="GO" id="GO:0051014">
    <property type="term" value="P:actin filament severing"/>
    <property type="evidence" value="ECO:0007669"/>
    <property type="project" value="TreeGrafter"/>
</dbReference>
<feature type="region of interest" description="Disordered" evidence="3">
    <location>
        <begin position="463"/>
        <end position="484"/>
    </location>
</feature>